<keyword evidence="2" id="KW-0418">Kinase</keyword>
<name>A0A433X2R6_9HYPH</name>
<dbReference type="InterPro" id="IPR002173">
    <property type="entry name" value="Carboh/pur_kinase_PfkB_CS"/>
</dbReference>
<dbReference type="Gene3D" id="3.40.1190.20">
    <property type="match status" value="1"/>
</dbReference>
<dbReference type="SUPFAM" id="SSF53613">
    <property type="entry name" value="Ribokinase-like"/>
    <property type="match status" value="1"/>
</dbReference>
<keyword evidence="1" id="KW-0808">Transferase</keyword>
<dbReference type="PANTHER" id="PTHR10584:SF166">
    <property type="entry name" value="RIBOKINASE"/>
    <property type="match status" value="1"/>
</dbReference>
<evidence type="ECO:0000313" key="5">
    <source>
        <dbReference type="Proteomes" id="UP000281547"/>
    </source>
</evidence>
<dbReference type="Pfam" id="PF00294">
    <property type="entry name" value="PfkB"/>
    <property type="match status" value="1"/>
</dbReference>
<sequence>MPPRSARCSTTSTGCCWTARMTEIATVGWLTLDDIIFEDGTMLRASVGGGVLYSAVGAALWERETGIHAVCGEESWDLVVPQIRAFGIDTAGISPIAGHGLVLWVLNESEVIKQQLPKRHSTPVERLDAERPLLPPAYQEIKGLHVAPQTPFGSKRAVREGHASHPNAAISVDILADDFIDATDYADFAFLHGARIFCPSEIEVRRIWAPDDLGAWARATADRLGIAIAVKLGEKGTLVADGARQKLFHVPICKVTAIDTTGAGDSFCGGLMAGLVMGERPEIAAAMGAVSASYVVEAHGALNTARPDRAAREERLSAILNSIQEI</sequence>
<dbReference type="PANTHER" id="PTHR10584">
    <property type="entry name" value="SUGAR KINASE"/>
    <property type="match status" value="1"/>
</dbReference>
<comment type="caution">
    <text evidence="4">The sequence shown here is derived from an EMBL/GenBank/DDBJ whole genome shotgun (WGS) entry which is preliminary data.</text>
</comment>
<organism evidence="4 5">
    <name type="scientific">Arsenicitalea aurantiaca</name>
    <dbReference type="NCBI Taxonomy" id="1783274"/>
    <lineage>
        <taxon>Bacteria</taxon>
        <taxon>Pseudomonadati</taxon>
        <taxon>Pseudomonadota</taxon>
        <taxon>Alphaproteobacteria</taxon>
        <taxon>Hyphomicrobiales</taxon>
        <taxon>Devosiaceae</taxon>
        <taxon>Arsenicitalea</taxon>
    </lineage>
</organism>
<reference evidence="4 5" key="1">
    <citation type="journal article" date="2016" name="Int. J. Syst. Evol. Microbiol.">
        <title>Arsenicitalea aurantiaca gen. nov., sp. nov., a new member of the family Hyphomicrobiaceae, isolated from high-arsenic sediment.</title>
        <authorList>
            <person name="Mu Y."/>
            <person name="Zhou L."/>
            <person name="Zeng X.C."/>
            <person name="Liu L."/>
            <person name="Pan Y."/>
            <person name="Chen X."/>
            <person name="Wang J."/>
            <person name="Li S."/>
            <person name="Li W.J."/>
            <person name="Wang Y."/>
        </authorList>
    </citation>
    <scope>NUCLEOTIDE SEQUENCE [LARGE SCALE GENOMIC DNA]</scope>
    <source>
        <strain evidence="4 5">42-50</strain>
    </source>
</reference>
<feature type="domain" description="Carbohydrate kinase PfkB" evidence="3">
    <location>
        <begin position="172"/>
        <end position="304"/>
    </location>
</feature>
<dbReference type="InterPro" id="IPR029056">
    <property type="entry name" value="Ribokinase-like"/>
</dbReference>
<dbReference type="InterPro" id="IPR011611">
    <property type="entry name" value="PfkB_dom"/>
</dbReference>
<evidence type="ECO:0000259" key="3">
    <source>
        <dbReference type="Pfam" id="PF00294"/>
    </source>
</evidence>
<dbReference type="GO" id="GO:0016301">
    <property type="term" value="F:kinase activity"/>
    <property type="evidence" value="ECO:0007669"/>
    <property type="project" value="UniProtKB-KW"/>
</dbReference>
<protein>
    <recommendedName>
        <fullName evidence="3">Carbohydrate kinase PfkB domain-containing protein</fullName>
    </recommendedName>
</protein>
<proteinExistence type="predicted"/>
<evidence type="ECO:0000256" key="1">
    <source>
        <dbReference type="ARBA" id="ARBA00022679"/>
    </source>
</evidence>
<evidence type="ECO:0000256" key="2">
    <source>
        <dbReference type="ARBA" id="ARBA00022777"/>
    </source>
</evidence>
<dbReference type="EMBL" id="RZNJ01000008">
    <property type="protein sequence ID" value="RUT28360.1"/>
    <property type="molecule type" value="Genomic_DNA"/>
</dbReference>
<dbReference type="AlphaFoldDB" id="A0A433X2R6"/>
<evidence type="ECO:0000313" key="4">
    <source>
        <dbReference type="EMBL" id="RUT28360.1"/>
    </source>
</evidence>
<accession>A0A433X2R6</accession>
<dbReference type="PROSITE" id="PS00584">
    <property type="entry name" value="PFKB_KINASES_2"/>
    <property type="match status" value="1"/>
</dbReference>
<keyword evidence="5" id="KW-1185">Reference proteome</keyword>
<dbReference type="Proteomes" id="UP000281547">
    <property type="component" value="Unassembled WGS sequence"/>
</dbReference>
<gene>
    <name evidence="4" type="ORF">EMQ25_17410</name>
</gene>